<evidence type="ECO:0000313" key="2">
    <source>
        <dbReference type="Proteomes" id="UP000237025"/>
    </source>
</evidence>
<sequence>MDFYLKVELATVEEMEAIRVALLRQHVDTPLSPELLQQVAEEARQHINQLTVVELVPYHA</sequence>
<keyword evidence="2" id="KW-1185">Reference proteome</keyword>
<accession>A0ABX5A3A2</accession>
<evidence type="ECO:0000313" key="1">
    <source>
        <dbReference type="EMBL" id="POZ24117.1"/>
    </source>
</evidence>
<comment type="caution">
    <text evidence="1">The sequence shown here is derived from an EMBL/GenBank/DDBJ whole genome shotgun (WGS) entry which is preliminary data.</text>
</comment>
<reference evidence="1 2" key="1">
    <citation type="submission" date="2018-02" db="EMBL/GenBank/DDBJ databases">
        <title>Lelliotia aquatilis sp. nov., isolated from drinking water.</title>
        <authorList>
            <person name="Kaempfer P."/>
            <person name="Glaeser S."/>
            <person name="Exner M."/>
            <person name="Doijad S."/>
            <person name="Chakraborty T."/>
        </authorList>
    </citation>
    <scope>NUCLEOTIDE SEQUENCE [LARGE SCALE GENOMIC DNA]</scope>
    <source>
        <strain evidence="1 2">6331-17</strain>
    </source>
</reference>
<organism evidence="1 2">
    <name type="scientific">Lelliottia aquatilis</name>
    <dbReference type="NCBI Taxonomy" id="2080838"/>
    <lineage>
        <taxon>Bacteria</taxon>
        <taxon>Pseudomonadati</taxon>
        <taxon>Pseudomonadota</taxon>
        <taxon>Gammaproteobacteria</taxon>
        <taxon>Enterobacterales</taxon>
        <taxon>Enterobacteriaceae</taxon>
        <taxon>Lelliottia</taxon>
    </lineage>
</organism>
<dbReference type="Proteomes" id="UP000237025">
    <property type="component" value="Unassembled WGS sequence"/>
</dbReference>
<dbReference type="RefSeq" id="WP_103948582.1">
    <property type="nucleotide sequence ID" value="NZ_PQVT01000004.1"/>
</dbReference>
<protein>
    <submittedName>
        <fullName evidence="1">Uncharacterized protein</fullName>
    </submittedName>
</protein>
<dbReference type="EMBL" id="PQVW01000004">
    <property type="protein sequence ID" value="POZ24117.1"/>
    <property type="molecule type" value="Genomic_DNA"/>
</dbReference>
<proteinExistence type="predicted"/>
<name>A0ABX5A3A2_9ENTR</name>
<gene>
    <name evidence="1" type="ORF">C3712_07855</name>
</gene>